<dbReference type="AlphaFoldDB" id="A0A392VQH6"/>
<sequence length="38" mass="3989">NVLRDTADVLRTGSRAATTEAPINVAVVEACNKYANNA</sequence>
<feature type="non-terminal residue" evidence="1">
    <location>
        <position position="1"/>
    </location>
</feature>
<evidence type="ECO:0000313" key="2">
    <source>
        <dbReference type="Proteomes" id="UP000265520"/>
    </source>
</evidence>
<dbReference type="Proteomes" id="UP000265520">
    <property type="component" value="Unassembled WGS sequence"/>
</dbReference>
<evidence type="ECO:0000313" key="1">
    <source>
        <dbReference type="EMBL" id="MCI88680.1"/>
    </source>
</evidence>
<comment type="caution">
    <text evidence="1">The sequence shown here is derived from an EMBL/GenBank/DDBJ whole genome shotgun (WGS) entry which is preliminary data.</text>
</comment>
<reference evidence="1 2" key="1">
    <citation type="journal article" date="2018" name="Front. Plant Sci.">
        <title>Red Clover (Trifolium pratense) and Zigzag Clover (T. medium) - A Picture of Genomic Similarities and Differences.</title>
        <authorList>
            <person name="Dluhosova J."/>
            <person name="Istvanek J."/>
            <person name="Nedelnik J."/>
            <person name="Repkova J."/>
        </authorList>
    </citation>
    <scope>NUCLEOTIDE SEQUENCE [LARGE SCALE GENOMIC DNA]</scope>
    <source>
        <strain evidence="2">cv. 10/8</strain>
        <tissue evidence="1">Leaf</tissue>
    </source>
</reference>
<proteinExistence type="predicted"/>
<dbReference type="EMBL" id="LXQA011199672">
    <property type="protein sequence ID" value="MCI88680.1"/>
    <property type="molecule type" value="Genomic_DNA"/>
</dbReference>
<name>A0A392VQH6_9FABA</name>
<accession>A0A392VQH6</accession>
<organism evidence="1 2">
    <name type="scientific">Trifolium medium</name>
    <dbReference type="NCBI Taxonomy" id="97028"/>
    <lineage>
        <taxon>Eukaryota</taxon>
        <taxon>Viridiplantae</taxon>
        <taxon>Streptophyta</taxon>
        <taxon>Embryophyta</taxon>
        <taxon>Tracheophyta</taxon>
        <taxon>Spermatophyta</taxon>
        <taxon>Magnoliopsida</taxon>
        <taxon>eudicotyledons</taxon>
        <taxon>Gunneridae</taxon>
        <taxon>Pentapetalae</taxon>
        <taxon>rosids</taxon>
        <taxon>fabids</taxon>
        <taxon>Fabales</taxon>
        <taxon>Fabaceae</taxon>
        <taxon>Papilionoideae</taxon>
        <taxon>50 kb inversion clade</taxon>
        <taxon>NPAAA clade</taxon>
        <taxon>Hologalegina</taxon>
        <taxon>IRL clade</taxon>
        <taxon>Trifolieae</taxon>
        <taxon>Trifolium</taxon>
    </lineage>
</organism>
<keyword evidence="2" id="KW-1185">Reference proteome</keyword>
<protein>
    <submittedName>
        <fullName evidence="1">Uncharacterized protein</fullName>
    </submittedName>
</protein>